<keyword evidence="3" id="KW-1185">Reference proteome</keyword>
<sequence length="125" mass="11619">MRGDSAGRAAGGLIAAVGLIGAVAGGLFGAPAYGATSTTGHVAVEDAGTTGAGTNTGTVEGQGEPAEGTPGTGSSWTVRRSVTDGVTVTVTGAATGRVPEAVTGSVSGAVSGSVDTGLPIGSSWT</sequence>
<comment type="caution">
    <text evidence="2">The sequence shown here is derived from an EMBL/GenBank/DDBJ whole genome shotgun (WGS) entry which is preliminary data.</text>
</comment>
<evidence type="ECO:0000256" key="1">
    <source>
        <dbReference type="SAM" id="MobiDB-lite"/>
    </source>
</evidence>
<protein>
    <recommendedName>
        <fullName evidence="4">DUF5666 domain-containing protein</fullName>
    </recommendedName>
</protein>
<dbReference type="EMBL" id="BAAAYN010000064">
    <property type="protein sequence ID" value="GAA3397319.1"/>
    <property type="molecule type" value="Genomic_DNA"/>
</dbReference>
<evidence type="ECO:0000313" key="3">
    <source>
        <dbReference type="Proteomes" id="UP001501676"/>
    </source>
</evidence>
<feature type="region of interest" description="Disordered" evidence="1">
    <location>
        <begin position="45"/>
        <end position="77"/>
    </location>
</feature>
<proteinExistence type="predicted"/>
<evidence type="ECO:0008006" key="4">
    <source>
        <dbReference type="Google" id="ProtNLM"/>
    </source>
</evidence>
<reference evidence="3" key="1">
    <citation type="journal article" date="2019" name="Int. J. Syst. Evol. Microbiol.">
        <title>The Global Catalogue of Microorganisms (GCM) 10K type strain sequencing project: providing services to taxonomists for standard genome sequencing and annotation.</title>
        <authorList>
            <consortium name="The Broad Institute Genomics Platform"/>
            <consortium name="The Broad Institute Genome Sequencing Center for Infectious Disease"/>
            <person name="Wu L."/>
            <person name="Ma J."/>
        </authorList>
    </citation>
    <scope>NUCLEOTIDE SEQUENCE [LARGE SCALE GENOMIC DNA]</scope>
    <source>
        <strain evidence="3">JCM 9458</strain>
    </source>
</reference>
<gene>
    <name evidence="2" type="ORF">GCM10020369_77130</name>
</gene>
<dbReference type="RefSeq" id="WP_345733274.1">
    <property type="nucleotide sequence ID" value="NZ_BAAAYN010000064.1"/>
</dbReference>
<organism evidence="2 3">
    <name type="scientific">Cryptosporangium minutisporangium</name>
    <dbReference type="NCBI Taxonomy" id="113569"/>
    <lineage>
        <taxon>Bacteria</taxon>
        <taxon>Bacillati</taxon>
        <taxon>Actinomycetota</taxon>
        <taxon>Actinomycetes</taxon>
        <taxon>Cryptosporangiales</taxon>
        <taxon>Cryptosporangiaceae</taxon>
        <taxon>Cryptosporangium</taxon>
    </lineage>
</organism>
<name>A0ABP6TCL2_9ACTN</name>
<accession>A0ABP6TCL2</accession>
<feature type="compositionally biased region" description="Low complexity" evidence="1">
    <location>
        <begin position="48"/>
        <end position="61"/>
    </location>
</feature>
<dbReference type="Proteomes" id="UP001501676">
    <property type="component" value="Unassembled WGS sequence"/>
</dbReference>
<evidence type="ECO:0000313" key="2">
    <source>
        <dbReference type="EMBL" id="GAA3397319.1"/>
    </source>
</evidence>